<comment type="caution">
    <text evidence="2">The sequence shown here is derived from an EMBL/GenBank/DDBJ whole genome shotgun (WGS) entry which is preliminary data.</text>
</comment>
<feature type="non-terminal residue" evidence="2">
    <location>
        <position position="62"/>
    </location>
</feature>
<sequence>MEFKLPGFKNKKDVTDSSVSFEEKNIALQERMNRIYKFGGIGGMLIGGLSLLALNAALPLKT</sequence>
<keyword evidence="1" id="KW-0472">Membrane</keyword>
<gene>
    <name evidence="2" type="ORF">G3955_004024</name>
</gene>
<proteinExistence type="predicted"/>
<reference evidence="2" key="2">
    <citation type="submission" date="2018-07" db="EMBL/GenBank/DDBJ databases">
        <authorList>
            <consortium name="NCBI Pathogen Detection Project"/>
        </authorList>
    </citation>
    <scope>NUCLEOTIDE SEQUENCE</scope>
    <source>
        <strain evidence="2">15-6143</strain>
    </source>
</reference>
<protein>
    <submittedName>
        <fullName evidence="2">Pilus assembly protein</fullName>
    </submittedName>
</protein>
<feature type="transmembrane region" description="Helical" evidence="1">
    <location>
        <begin position="38"/>
        <end position="58"/>
    </location>
</feature>
<keyword evidence="1" id="KW-0812">Transmembrane</keyword>
<keyword evidence="1" id="KW-1133">Transmembrane helix</keyword>
<evidence type="ECO:0000313" key="2">
    <source>
        <dbReference type="EMBL" id="HAE3503911.1"/>
    </source>
</evidence>
<organism evidence="2">
    <name type="scientific">Salmonella enterica</name>
    <name type="common">Salmonella choleraesuis</name>
    <dbReference type="NCBI Taxonomy" id="28901"/>
    <lineage>
        <taxon>Bacteria</taxon>
        <taxon>Pseudomonadati</taxon>
        <taxon>Pseudomonadota</taxon>
        <taxon>Gammaproteobacteria</taxon>
        <taxon>Enterobacterales</taxon>
        <taxon>Enterobacteriaceae</taxon>
        <taxon>Salmonella</taxon>
    </lineage>
</organism>
<dbReference type="AlphaFoldDB" id="A0A729Z5H7"/>
<reference evidence="2" key="1">
    <citation type="journal article" date="2018" name="Genome Biol.">
        <title>SKESA: strategic k-mer extension for scrupulous assemblies.</title>
        <authorList>
            <person name="Souvorov A."/>
            <person name="Agarwala R."/>
            <person name="Lipman D.J."/>
        </authorList>
    </citation>
    <scope>NUCLEOTIDE SEQUENCE</scope>
    <source>
        <strain evidence="2">15-6143</strain>
    </source>
</reference>
<evidence type="ECO:0000256" key="1">
    <source>
        <dbReference type="SAM" id="Phobius"/>
    </source>
</evidence>
<dbReference type="EMBL" id="DAARQJ010000206">
    <property type="protein sequence ID" value="HAE3503911.1"/>
    <property type="molecule type" value="Genomic_DNA"/>
</dbReference>
<name>A0A729Z5H7_SALER</name>
<accession>A0A729Z5H7</accession>